<reference evidence="1 4" key="3">
    <citation type="journal article" date="2022" name="G3 (Bethesda)">
        <title>Whole-genome sequence and methylome profiling of the almond [Prunus dulcis (Mill.) D.A. Webb] cultivar 'Nonpareil'.</title>
        <authorList>
            <person name="D'Amico-Willman K.M."/>
            <person name="Ouma W.Z."/>
            <person name="Meulia T."/>
            <person name="Sideli G.M."/>
            <person name="Gradziel T.M."/>
            <person name="Fresnedo-Ramirez J."/>
        </authorList>
    </citation>
    <scope>NUCLEOTIDE SEQUENCE [LARGE SCALE GENOMIC DNA]</scope>
    <source>
        <strain evidence="1">Clone GOH B32 T37-40</strain>
    </source>
</reference>
<dbReference type="Proteomes" id="UP000327085">
    <property type="component" value="Chromosome 1"/>
</dbReference>
<name>A0A5E4EG18_PRUDU</name>
<dbReference type="EMBL" id="CABIKO010000011">
    <property type="protein sequence ID" value="VVA14653.1"/>
    <property type="molecule type" value="Genomic_DNA"/>
</dbReference>
<protein>
    <submittedName>
        <fullName evidence="2">Uncharacterized protein</fullName>
    </submittedName>
</protein>
<accession>A0A5E4EG18</accession>
<dbReference type="AlphaFoldDB" id="A0A5E4EG18"/>
<sequence>MPCMSRLGSRISTGTIVIGLAYTSCSCSVISSLLATRVGAGFGATSDIKHIMDTSFAHLSLDDYLSKVDNFLPQPGKSLCKLPTHGILLHRSIIRHVIFIFGAAPDPAPPQQTKQVNTTVTVNQTETGT</sequence>
<dbReference type="InParanoid" id="A0A5E4EG18"/>
<dbReference type="Gramene" id="VVA14653">
    <property type="protein sequence ID" value="VVA14653"/>
    <property type="gene ID" value="Prudul26B000580"/>
</dbReference>
<dbReference type="PROSITE" id="PS51257">
    <property type="entry name" value="PROKAR_LIPOPROTEIN"/>
    <property type="match status" value="1"/>
</dbReference>
<dbReference type="Proteomes" id="UP001054821">
    <property type="component" value="Chromosome 1"/>
</dbReference>
<keyword evidence="4" id="KW-1185">Reference proteome</keyword>
<gene>
    <name evidence="2" type="ORF">ALMOND_2B000580</name>
    <name evidence="1" type="ORF">L3X38_006315</name>
</gene>
<reference evidence="2" key="1">
    <citation type="submission" date="2019-07" db="EMBL/GenBank/DDBJ databases">
        <authorList>
            <person name="Alioto T."/>
            <person name="Alioto T."/>
            <person name="Gomez Garrido J."/>
        </authorList>
    </citation>
    <scope>NUCLEOTIDE SEQUENCE</scope>
</reference>
<evidence type="ECO:0000313" key="1">
    <source>
        <dbReference type="EMBL" id="KAI5353422.1"/>
    </source>
</evidence>
<organism evidence="2 3">
    <name type="scientific">Prunus dulcis</name>
    <name type="common">Almond</name>
    <name type="synonym">Amygdalus dulcis</name>
    <dbReference type="NCBI Taxonomy" id="3755"/>
    <lineage>
        <taxon>Eukaryota</taxon>
        <taxon>Viridiplantae</taxon>
        <taxon>Streptophyta</taxon>
        <taxon>Embryophyta</taxon>
        <taxon>Tracheophyta</taxon>
        <taxon>Spermatophyta</taxon>
        <taxon>Magnoliopsida</taxon>
        <taxon>eudicotyledons</taxon>
        <taxon>Gunneridae</taxon>
        <taxon>Pentapetalae</taxon>
        <taxon>rosids</taxon>
        <taxon>fabids</taxon>
        <taxon>Rosales</taxon>
        <taxon>Rosaceae</taxon>
        <taxon>Amygdaloideae</taxon>
        <taxon>Amygdaleae</taxon>
        <taxon>Prunus</taxon>
    </lineage>
</organism>
<evidence type="ECO:0000313" key="4">
    <source>
        <dbReference type="Proteomes" id="UP001054821"/>
    </source>
</evidence>
<dbReference type="EMBL" id="JAJFAZ020000001">
    <property type="protein sequence ID" value="KAI5353422.1"/>
    <property type="molecule type" value="Genomic_DNA"/>
</dbReference>
<reference evidence="3" key="2">
    <citation type="journal article" date="2020" name="Plant J.">
        <title>Transposons played a major role in the diversification between the closely related almond and peach genomes: results from the almond genome sequence.</title>
        <authorList>
            <person name="Alioto T."/>
            <person name="Alexiou K.G."/>
            <person name="Bardil A."/>
            <person name="Barteri F."/>
            <person name="Castanera R."/>
            <person name="Cruz F."/>
            <person name="Dhingra A."/>
            <person name="Duval H."/>
            <person name="Fernandez I Marti A."/>
            <person name="Frias L."/>
            <person name="Galan B."/>
            <person name="Garcia J.L."/>
            <person name="Howad W."/>
            <person name="Gomez-Garrido J."/>
            <person name="Gut M."/>
            <person name="Julca I."/>
            <person name="Morata J."/>
            <person name="Puigdomenech P."/>
            <person name="Ribeca P."/>
            <person name="Rubio Cabetas M.J."/>
            <person name="Vlasova A."/>
            <person name="Wirthensohn M."/>
            <person name="Garcia-Mas J."/>
            <person name="Gabaldon T."/>
            <person name="Casacuberta J.M."/>
            <person name="Arus P."/>
        </authorList>
    </citation>
    <scope>NUCLEOTIDE SEQUENCE [LARGE SCALE GENOMIC DNA]</scope>
    <source>
        <strain evidence="3">cv. Texas</strain>
    </source>
</reference>
<proteinExistence type="predicted"/>
<evidence type="ECO:0000313" key="2">
    <source>
        <dbReference type="EMBL" id="VVA14653.1"/>
    </source>
</evidence>
<evidence type="ECO:0000313" key="3">
    <source>
        <dbReference type="Proteomes" id="UP000327085"/>
    </source>
</evidence>